<gene>
    <name evidence="2" type="ORF">EYF80_057712</name>
</gene>
<feature type="compositionally biased region" description="Polar residues" evidence="1">
    <location>
        <begin position="90"/>
        <end position="103"/>
    </location>
</feature>
<feature type="region of interest" description="Disordered" evidence="1">
    <location>
        <begin position="18"/>
        <end position="59"/>
    </location>
</feature>
<feature type="region of interest" description="Disordered" evidence="1">
    <location>
        <begin position="85"/>
        <end position="104"/>
    </location>
</feature>
<dbReference type="Proteomes" id="UP000314294">
    <property type="component" value="Unassembled WGS sequence"/>
</dbReference>
<evidence type="ECO:0000256" key="1">
    <source>
        <dbReference type="SAM" id="MobiDB-lite"/>
    </source>
</evidence>
<accession>A0A4Z2ETL4</accession>
<feature type="compositionally biased region" description="Gly residues" evidence="1">
    <location>
        <begin position="184"/>
        <end position="210"/>
    </location>
</feature>
<reference evidence="2 3" key="1">
    <citation type="submission" date="2019-03" db="EMBL/GenBank/DDBJ databases">
        <title>First draft genome of Liparis tanakae, snailfish: a comprehensive survey of snailfish specific genes.</title>
        <authorList>
            <person name="Kim W."/>
            <person name="Song I."/>
            <person name="Jeong J.-H."/>
            <person name="Kim D."/>
            <person name="Kim S."/>
            <person name="Ryu S."/>
            <person name="Song J.Y."/>
            <person name="Lee S.K."/>
        </authorList>
    </citation>
    <scope>NUCLEOTIDE SEQUENCE [LARGE SCALE GENOMIC DNA]</scope>
    <source>
        <tissue evidence="2">Muscle</tissue>
    </source>
</reference>
<evidence type="ECO:0000313" key="3">
    <source>
        <dbReference type="Proteomes" id="UP000314294"/>
    </source>
</evidence>
<keyword evidence="3" id="KW-1185">Reference proteome</keyword>
<feature type="region of interest" description="Disordered" evidence="1">
    <location>
        <begin position="112"/>
        <end position="210"/>
    </location>
</feature>
<proteinExistence type="predicted"/>
<protein>
    <submittedName>
        <fullName evidence="2">Uncharacterized protein</fullName>
    </submittedName>
</protein>
<evidence type="ECO:0000313" key="2">
    <source>
        <dbReference type="EMBL" id="TNN32128.1"/>
    </source>
</evidence>
<dbReference type="AlphaFoldDB" id="A0A4Z2ETL4"/>
<feature type="compositionally biased region" description="Polar residues" evidence="1">
    <location>
        <begin position="163"/>
        <end position="176"/>
    </location>
</feature>
<sequence>MDLSPAGFWRESCISVAGSGSKHTEDMESGSGPLLLLANREREKERYDEEEMERSELSGENKCRMREGWRGGGVEAGLVSHSRPKASWEINGSNDLGGRSSTPAARRPLVTALCSPVTRAEKKTAELKSGPSGDLAPGGFSITPRFPLAGGSSSFSHKKLPPTNLSPLSDPSSGDASSALVSRGEGGGCGREGGRVGGGEGGGVLGVSGR</sequence>
<comment type="caution">
    <text evidence="2">The sequence shown here is derived from an EMBL/GenBank/DDBJ whole genome shotgun (WGS) entry which is preliminary data.</text>
</comment>
<organism evidence="2 3">
    <name type="scientific">Liparis tanakae</name>
    <name type="common">Tanaka's snailfish</name>
    <dbReference type="NCBI Taxonomy" id="230148"/>
    <lineage>
        <taxon>Eukaryota</taxon>
        <taxon>Metazoa</taxon>
        <taxon>Chordata</taxon>
        <taxon>Craniata</taxon>
        <taxon>Vertebrata</taxon>
        <taxon>Euteleostomi</taxon>
        <taxon>Actinopterygii</taxon>
        <taxon>Neopterygii</taxon>
        <taxon>Teleostei</taxon>
        <taxon>Neoteleostei</taxon>
        <taxon>Acanthomorphata</taxon>
        <taxon>Eupercaria</taxon>
        <taxon>Perciformes</taxon>
        <taxon>Cottioidei</taxon>
        <taxon>Cottales</taxon>
        <taxon>Liparidae</taxon>
        <taxon>Liparis</taxon>
    </lineage>
</organism>
<dbReference type="EMBL" id="SRLO01002912">
    <property type="protein sequence ID" value="TNN32128.1"/>
    <property type="molecule type" value="Genomic_DNA"/>
</dbReference>
<name>A0A4Z2ETL4_9TELE</name>